<evidence type="ECO:0000313" key="2">
    <source>
        <dbReference type="Proteomes" id="UP000324996"/>
    </source>
</evidence>
<proteinExistence type="predicted"/>
<keyword evidence="2" id="KW-1185">Reference proteome</keyword>
<reference evidence="1 2" key="1">
    <citation type="submission" date="2019-09" db="EMBL/GenBank/DDBJ databases">
        <title>NBRP : Genome information of microbial organism related human and environment.</title>
        <authorList>
            <person name="Hattori M."/>
            <person name="Oshima K."/>
            <person name="Inaba H."/>
            <person name="Suda W."/>
            <person name="Sakamoto M."/>
            <person name="Iino T."/>
            <person name="Kitahara M."/>
            <person name="Oshida Y."/>
            <person name="Iida T."/>
            <person name="Kudo T."/>
            <person name="Itoh T."/>
            <person name="Ohkuma M."/>
        </authorList>
    </citation>
    <scope>NUCLEOTIDE SEQUENCE [LARGE SCALE GENOMIC DNA]</scope>
    <source>
        <strain evidence="1 2">Q-1</strain>
    </source>
</reference>
<dbReference type="EMBL" id="BKCN01000030">
    <property type="protein sequence ID" value="GER05579.1"/>
    <property type="molecule type" value="Genomic_DNA"/>
</dbReference>
<dbReference type="Proteomes" id="UP000324996">
    <property type="component" value="Unassembled WGS sequence"/>
</dbReference>
<accession>A0A5A7NET6</accession>
<sequence length="41" mass="4969">MTIGIEQFRTQRDLWLDRMLVQPLRGPAIGYPINRERNERQ</sequence>
<evidence type="ECO:0000313" key="1">
    <source>
        <dbReference type="EMBL" id="GER05579.1"/>
    </source>
</evidence>
<protein>
    <submittedName>
        <fullName evidence="1">Uncharacterized protein</fullName>
    </submittedName>
</protein>
<dbReference type="AlphaFoldDB" id="A0A5A7NET6"/>
<gene>
    <name evidence="1" type="ORF">JCM17846_32610</name>
</gene>
<comment type="caution">
    <text evidence="1">The sequence shown here is derived from an EMBL/GenBank/DDBJ whole genome shotgun (WGS) entry which is preliminary data.</text>
</comment>
<name>A0A5A7NET6_9PROT</name>
<organism evidence="1 2">
    <name type="scientific">Iodidimonas nitroreducens</name>
    <dbReference type="NCBI Taxonomy" id="1236968"/>
    <lineage>
        <taxon>Bacteria</taxon>
        <taxon>Pseudomonadati</taxon>
        <taxon>Pseudomonadota</taxon>
        <taxon>Alphaproteobacteria</taxon>
        <taxon>Iodidimonadales</taxon>
        <taxon>Iodidimonadaceae</taxon>
        <taxon>Iodidimonas</taxon>
    </lineage>
</organism>